<feature type="chain" id="PRO_5045840253" description="Calcium-binding protein" evidence="2">
    <location>
        <begin position="16"/>
        <end position="389"/>
    </location>
</feature>
<name>A0ABT4XMI2_9RHOB</name>
<accession>A0ABT4XMI2</accession>
<reference evidence="3 4" key="1">
    <citation type="submission" date="2023-01" db="EMBL/GenBank/DDBJ databases">
        <title>Thalassococcus onchidii sp. nov., isolated from a marine invertebrate from the South China Sea.</title>
        <authorList>
            <person name="Xu S."/>
            <person name="Liu Z."/>
            <person name="Xu Y."/>
        </authorList>
    </citation>
    <scope>NUCLEOTIDE SEQUENCE [LARGE SCALE GENOMIC DNA]</scope>
    <source>
        <strain evidence="3 4">KCTC 32084</strain>
    </source>
</reference>
<dbReference type="InterPro" id="IPR011049">
    <property type="entry name" value="Serralysin-like_metalloprot_C"/>
</dbReference>
<dbReference type="Gene3D" id="2.160.20.160">
    <property type="match status" value="1"/>
</dbReference>
<evidence type="ECO:0000256" key="1">
    <source>
        <dbReference type="SAM" id="MobiDB-lite"/>
    </source>
</evidence>
<keyword evidence="4" id="KW-1185">Reference proteome</keyword>
<evidence type="ECO:0000256" key="2">
    <source>
        <dbReference type="SAM" id="SignalP"/>
    </source>
</evidence>
<dbReference type="SUPFAM" id="SSF51120">
    <property type="entry name" value="beta-Roll"/>
    <property type="match status" value="1"/>
</dbReference>
<evidence type="ECO:0000313" key="3">
    <source>
        <dbReference type="EMBL" id="MDA7423145.1"/>
    </source>
</evidence>
<evidence type="ECO:0000313" key="4">
    <source>
        <dbReference type="Proteomes" id="UP001210720"/>
    </source>
</evidence>
<dbReference type="EMBL" id="JAQIOY010000001">
    <property type="protein sequence ID" value="MDA7423145.1"/>
    <property type="molecule type" value="Genomic_DNA"/>
</dbReference>
<feature type="region of interest" description="Disordered" evidence="1">
    <location>
        <begin position="21"/>
        <end position="58"/>
    </location>
</feature>
<comment type="caution">
    <text evidence="3">The sequence shown here is derived from an EMBL/GenBank/DDBJ whole genome shotgun (WGS) entry which is preliminary data.</text>
</comment>
<dbReference type="PRINTS" id="PR00313">
    <property type="entry name" value="CABNDNGRPT"/>
</dbReference>
<protein>
    <recommendedName>
        <fullName evidence="5">Calcium-binding protein</fullName>
    </recommendedName>
</protein>
<dbReference type="Proteomes" id="UP001210720">
    <property type="component" value="Unassembled WGS sequence"/>
</dbReference>
<feature type="compositionally biased region" description="Acidic residues" evidence="1">
    <location>
        <begin position="26"/>
        <end position="38"/>
    </location>
</feature>
<gene>
    <name evidence="3" type="ORF">PFY00_00270</name>
</gene>
<keyword evidence="2" id="KW-0732">Signal</keyword>
<evidence type="ECO:0008006" key="5">
    <source>
        <dbReference type="Google" id="ProtNLM"/>
    </source>
</evidence>
<feature type="signal peptide" evidence="2">
    <location>
        <begin position="1"/>
        <end position="15"/>
    </location>
</feature>
<organism evidence="3 4">
    <name type="scientific">Thalassococcus lentus</name>
    <dbReference type="NCBI Taxonomy" id="1210524"/>
    <lineage>
        <taxon>Bacteria</taxon>
        <taxon>Pseudomonadati</taxon>
        <taxon>Pseudomonadota</taxon>
        <taxon>Alphaproteobacteria</taxon>
        <taxon>Rhodobacterales</taxon>
        <taxon>Roseobacteraceae</taxon>
        <taxon>Thalassococcus</taxon>
    </lineage>
</organism>
<sequence>MEFLVLLSFLGFAFAATGSHDVDANPSDDADTDGDDVPAPDTPEPSDDPLSLTVSGSGTFLGSEGDDTVALGDPVDLDFDGPVSIETADGNDLIDFFSADDYGDRDALEASRIVGLNIDAGTGDDTVDVVGEAVVIDGGAGNDSISLYGIDAVVSGGDGNDVISVESDAGEPIVVNGGLGDDTITGAINVALNGGEGNDVISAIGGAFAGEGYAAVPDGGPGDDTIRFDVLTDLSGRGSTQVALGGTGADVFELTVDEGDPDTVLDFSAAQALGRLDDEGNPVFGTGDYSFSDPAEVSFDTLVIRDFEPGVDSIVLEADPLSDDYTLSSVTVSEVTAADGSTNTEVAIRYENPGLYDRIVIVILQGATGVTAEDIELAGVNASVDVAVA</sequence>
<proteinExistence type="predicted"/>
<dbReference type="RefSeq" id="WP_271430514.1">
    <property type="nucleotide sequence ID" value="NZ_JAQIOY010000001.1"/>
</dbReference>